<sequence length="58" mass="6728">MQNVAAVKADSYDQQVVEQAMQNLRAHLVRQHHRPRVRSIAIIVEMMRNGIGDYRTKP</sequence>
<dbReference type="Proteomes" id="UP000198847">
    <property type="component" value="Unassembled WGS sequence"/>
</dbReference>
<proteinExistence type="predicted"/>
<reference evidence="1 2" key="1">
    <citation type="submission" date="2016-10" db="EMBL/GenBank/DDBJ databases">
        <authorList>
            <person name="de Groot N.N."/>
        </authorList>
    </citation>
    <scope>NUCLEOTIDE SEQUENCE [LARGE SCALE GENOMIC DNA]</scope>
    <source>
        <strain evidence="1 2">DSM 13305</strain>
    </source>
</reference>
<dbReference type="STRING" id="112903.SAMN04490178_11169"/>
<name>A0A1H8VG46_9FIRM</name>
<keyword evidence="2" id="KW-1185">Reference proteome</keyword>
<gene>
    <name evidence="1" type="ORF">SAMN04490178_11169</name>
</gene>
<evidence type="ECO:0000313" key="2">
    <source>
        <dbReference type="Proteomes" id="UP000198847"/>
    </source>
</evidence>
<evidence type="ECO:0000313" key="1">
    <source>
        <dbReference type="EMBL" id="SEP14263.1"/>
    </source>
</evidence>
<dbReference type="RefSeq" id="WP_177173545.1">
    <property type="nucleotide sequence ID" value="NZ_FODY01000011.1"/>
</dbReference>
<organism evidence="1 2">
    <name type="scientific">Propionispora vibrioides</name>
    <dbReference type="NCBI Taxonomy" id="112903"/>
    <lineage>
        <taxon>Bacteria</taxon>
        <taxon>Bacillati</taxon>
        <taxon>Bacillota</taxon>
        <taxon>Negativicutes</taxon>
        <taxon>Selenomonadales</taxon>
        <taxon>Sporomusaceae</taxon>
        <taxon>Propionispora</taxon>
    </lineage>
</organism>
<dbReference type="EMBL" id="FODY01000011">
    <property type="protein sequence ID" value="SEP14263.1"/>
    <property type="molecule type" value="Genomic_DNA"/>
</dbReference>
<dbReference type="AlphaFoldDB" id="A0A1H8VG46"/>
<accession>A0A1H8VG46</accession>
<protein>
    <submittedName>
        <fullName evidence="1">Uncharacterized protein</fullName>
    </submittedName>
</protein>